<feature type="region of interest" description="Disordered" evidence="1">
    <location>
        <begin position="1"/>
        <end position="60"/>
    </location>
</feature>
<reference evidence="2 3" key="1">
    <citation type="submission" date="2018-08" db="EMBL/GenBank/DDBJ databases">
        <title>Mucilaginibacter sp. MYSH2.</title>
        <authorList>
            <person name="Seo T."/>
        </authorList>
    </citation>
    <scope>NUCLEOTIDE SEQUENCE [LARGE SCALE GENOMIC DNA]</scope>
    <source>
        <strain evidence="2 3">MYSH2</strain>
    </source>
</reference>
<evidence type="ECO:0000313" key="3">
    <source>
        <dbReference type="Proteomes" id="UP000264217"/>
    </source>
</evidence>
<keyword evidence="3" id="KW-1185">Reference proteome</keyword>
<gene>
    <name evidence="2" type="ORF">D0C36_01690</name>
</gene>
<proteinExistence type="predicted"/>
<evidence type="ECO:0000256" key="1">
    <source>
        <dbReference type="SAM" id="MobiDB-lite"/>
    </source>
</evidence>
<dbReference type="OrthoDB" id="773024at2"/>
<comment type="caution">
    <text evidence="2">The sequence shown here is derived from an EMBL/GenBank/DDBJ whole genome shotgun (WGS) entry which is preliminary data.</text>
</comment>
<name>A0A372NWK9_9SPHI</name>
<dbReference type="RefSeq" id="WP_117389859.1">
    <property type="nucleotide sequence ID" value="NZ_QWDC01000001.1"/>
</dbReference>
<accession>A0A372NWK9</accession>
<dbReference type="EMBL" id="QWDC01000001">
    <property type="protein sequence ID" value="RFZ94294.1"/>
    <property type="molecule type" value="Genomic_DNA"/>
</dbReference>
<organism evidence="2 3">
    <name type="scientific">Mucilaginibacter conchicola</name>
    <dbReference type="NCBI Taxonomy" id="2303333"/>
    <lineage>
        <taxon>Bacteria</taxon>
        <taxon>Pseudomonadati</taxon>
        <taxon>Bacteroidota</taxon>
        <taxon>Sphingobacteriia</taxon>
        <taxon>Sphingobacteriales</taxon>
        <taxon>Sphingobacteriaceae</taxon>
        <taxon>Mucilaginibacter</taxon>
    </lineage>
</organism>
<protein>
    <submittedName>
        <fullName evidence="2">Uncharacterized protein</fullName>
    </submittedName>
</protein>
<feature type="compositionally biased region" description="Polar residues" evidence="1">
    <location>
        <begin position="1"/>
        <end position="27"/>
    </location>
</feature>
<dbReference type="AlphaFoldDB" id="A0A372NWK9"/>
<evidence type="ECO:0000313" key="2">
    <source>
        <dbReference type="EMBL" id="RFZ94294.1"/>
    </source>
</evidence>
<dbReference type="Proteomes" id="UP000264217">
    <property type="component" value="Unassembled WGS sequence"/>
</dbReference>
<sequence>MKTQDLKNNANGHQGNPTADRAFTNSREVLKSKGISNGGGQRSNQTSSKDSAHQSQKKRD</sequence>